<name>A0ABU7V6A9_9MICO</name>
<dbReference type="Proteomes" id="UP001351900">
    <property type="component" value="Unassembled WGS sequence"/>
</dbReference>
<dbReference type="PANTHER" id="PTHR34216">
    <property type="match status" value="1"/>
</dbReference>
<sequence length="354" mass="38040">MAVVLVALIVGAVATLSLTDPGASAAPATTPTRPATPPPLSATQQMLVDSGDTTTCAVSFDAADLDVPPMLQHEGQLYTGLPIPSREGAVFAGWYASPAGAEDLSIADRVNGSELVDCDERERTLYGAWTTPEANAAEDAQIPILMYHQFTSNPAGESGWLRLNYAYIGDFEQQMAYIADQGFYQPTWDELSAFIDGRLFLPNHSVIVTDDDADDTWYQLAVPVVDAHHVLATSFMITVDRRELHPSPYVIVRSHTEDMHRAGANGKGRMVNESAEVIAADLEASAAYIGAKEVIAYPFGHYNDTAKAGVAAAGFELARTIDYGYVHIGTDKLALPVIRMNYGMSVGDLARQIG</sequence>
<feature type="region of interest" description="Disordered" evidence="2">
    <location>
        <begin position="20"/>
        <end position="40"/>
    </location>
</feature>
<dbReference type="InterPro" id="IPR002509">
    <property type="entry name" value="NODB_dom"/>
</dbReference>
<dbReference type="SUPFAM" id="SSF88713">
    <property type="entry name" value="Glycoside hydrolase/deacetylase"/>
    <property type="match status" value="1"/>
</dbReference>
<feature type="compositionally biased region" description="Low complexity" evidence="2">
    <location>
        <begin position="20"/>
        <end position="33"/>
    </location>
</feature>
<comment type="caution">
    <text evidence="5">The sequence shown here is derived from an EMBL/GenBank/DDBJ whole genome shotgun (WGS) entry which is preliminary data.</text>
</comment>
<evidence type="ECO:0000256" key="3">
    <source>
        <dbReference type="SAM" id="SignalP"/>
    </source>
</evidence>
<dbReference type="EMBL" id="JAZHOV010000002">
    <property type="protein sequence ID" value="MEF2254277.1"/>
    <property type="molecule type" value="Genomic_DNA"/>
</dbReference>
<dbReference type="InterPro" id="IPR051398">
    <property type="entry name" value="Polysacch_Deacetylase"/>
</dbReference>
<dbReference type="RefSeq" id="WP_331790856.1">
    <property type="nucleotide sequence ID" value="NZ_BAAAUO010000005.1"/>
</dbReference>
<dbReference type="Gene3D" id="2.60.40.4270">
    <property type="entry name" value="Listeria-Bacteroides repeat domain"/>
    <property type="match status" value="1"/>
</dbReference>
<evidence type="ECO:0000256" key="2">
    <source>
        <dbReference type="SAM" id="MobiDB-lite"/>
    </source>
</evidence>
<reference evidence="5 6" key="1">
    <citation type="submission" date="2024-01" db="EMBL/GenBank/DDBJ databases">
        <title>the genome sequence of strain Microbacterium schleiferi NBRC 15075.</title>
        <authorList>
            <person name="Ding Y."/>
            <person name="Zhang G."/>
        </authorList>
    </citation>
    <scope>NUCLEOTIDE SEQUENCE [LARGE SCALE GENOMIC DNA]</scope>
    <source>
        <strain evidence="5 6">NBRC 15075</strain>
    </source>
</reference>
<feature type="chain" id="PRO_5046512677" evidence="3">
    <location>
        <begin position="26"/>
        <end position="354"/>
    </location>
</feature>
<dbReference type="InterPro" id="IPR011330">
    <property type="entry name" value="Glyco_hydro/deAcase_b/a-brl"/>
</dbReference>
<gene>
    <name evidence="5" type="ORF">V2V91_03880</name>
</gene>
<keyword evidence="6" id="KW-1185">Reference proteome</keyword>
<protein>
    <submittedName>
        <fullName evidence="5">Polysaccharide deacetylase family protein</fullName>
    </submittedName>
</protein>
<evidence type="ECO:0000256" key="1">
    <source>
        <dbReference type="ARBA" id="ARBA00022729"/>
    </source>
</evidence>
<proteinExistence type="predicted"/>
<accession>A0ABU7V6A9</accession>
<evidence type="ECO:0000259" key="4">
    <source>
        <dbReference type="Pfam" id="PF01522"/>
    </source>
</evidence>
<evidence type="ECO:0000313" key="5">
    <source>
        <dbReference type="EMBL" id="MEF2254277.1"/>
    </source>
</evidence>
<dbReference type="PANTHER" id="PTHR34216:SF7">
    <property type="entry name" value="POLY-BETA-1,6-N-ACETYL-D-GLUCOSAMINE N-DEACETYLASE"/>
    <property type="match status" value="1"/>
</dbReference>
<feature type="domain" description="NodB homology" evidence="4">
    <location>
        <begin position="203"/>
        <end position="317"/>
    </location>
</feature>
<keyword evidence="1 3" id="KW-0732">Signal</keyword>
<feature type="signal peptide" evidence="3">
    <location>
        <begin position="1"/>
        <end position="25"/>
    </location>
</feature>
<dbReference type="Gene3D" id="3.20.20.370">
    <property type="entry name" value="Glycoside hydrolase/deacetylase"/>
    <property type="match status" value="1"/>
</dbReference>
<dbReference type="InterPro" id="IPR042229">
    <property type="entry name" value="Listeria/Bacterioides_rpt_sf"/>
</dbReference>
<organism evidence="5 6">
    <name type="scientific">Microbacterium schleiferi</name>
    <dbReference type="NCBI Taxonomy" id="69362"/>
    <lineage>
        <taxon>Bacteria</taxon>
        <taxon>Bacillati</taxon>
        <taxon>Actinomycetota</taxon>
        <taxon>Actinomycetes</taxon>
        <taxon>Micrococcales</taxon>
        <taxon>Microbacteriaceae</taxon>
        <taxon>Microbacterium</taxon>
    </lineage>
</organism>
<dbReference type="Pfam" id="PF01522">
    <property type="entry name" value="Polysacc_deac_1"/>
    <property type="match status" value="1"/>
</dbReference>
<evidence type="ECO:0000313" key="6">
    <source>
        <dbReference type="Proteomes" id="UP001351900"/>
    </source>
</evidence>